<dbReference type="SUPFAM" id="SSF55486">
    <property type="entry name" value="Metalloproteases ('zincins'), catalytic domain"/>
    <property type="match status" value="1"/>
</dbReference>
<comment type="caution">
    <text evidence="2">The sequence shown here is derived from an EMBL/GenBank/DDBJ whole genome shotgun (WGS) entry which is preliminary data.</text>
</comment>
<accession>A0ABP8NAY6</accession>
<dbReference type="EMBL" id="BAABHD010000076">
    <property type="protein sequence ID" value="GAA4464141.1"/>
    <property type="molecule type" value="Genomic_DNA"/>
</dbReference>
<reference evidence="3" key="1">
    <citation type="journal article" date="2019" name="Int. J. Syst. Evol. Microbiol.">
        <title>The Global Catalogue of Microorganisms (GCM) 10K type strain sequencing project: providing services to taxonomists for standard genome sequencing and annotation.</title>
        <authorList>
            <consortium name="The Broad Institute Genomics Platform"/>
            <consortium name="The Broad Institute Genome Sequencing Center for Infectious Disease"/>
            <person name="Wu L."/>
            <person name="Ma J."/>
        </authorList>
    </citation>
    <scope>NUCLEOTIDE SEQUENCE [LARGE SCALE GENOMIC DNA]</scope>
    <source>
        <strain evidence="3">JCM 17927</strain>
    </source>
</reference>
<proteinExistence type="predicted"/>
<dbReference type="Gene3D" id="3.40.390.10">
    <property type="entry name" value="Collagenase (Catalytic Domain)"/>
    <property type="match status" value="1"/>
</dbReference>
<name>A0ABP8NAY6_9BACT</name>
<evidence type="ECO:0000259" key="1">
    <source>
        <dbReference type="SMART" id="SM00235"/>
    </source>
</evidence>
<organism evidence="2 3">
    <name type="scientific">Nibrella saemangeumensis</name>
    <dbReference type="NCBI Taxonomy" id="1084526"/>
    <lineage>
        <taxon>Bacteria</taxon>
        <taxon>Pseudomonadati</taxon>
        <taxon>Bacteroidota</taxon>
        <taxon>Cytophagia</taxon>
        <taxon>Cytophagales</taxon>
        <taxon>Spirosomataceae</taxon>
        <taxon>Nibrella</taxon>
    </lineage>
</organism>
<evidence type="ECO:0000313" key="3">
    <source>
        <dbReference type="Proteomes" id="UP001501175"/>
    </source>
</evidence>
<sequence>MSRVGKILALFICVALFSKSLEGLGQPPNLISNLNMDRQAKWPKSGIETVIDVCWENPSNYTLERALVKEAVENTWGQVANIRFRGWGGCSTTSKGIRIRIDDEHPHCKGLGTAIMGLPAGMVLNFTFKNWPHIGNSSKQEAIQFIAVHEFGHALGIAHEQDREDCRCNKEPQARGGGWFVTPCDPNSVMNYCNERWNNYGQLSYLDKRGIQSIYGTRYVYSEAGVVTFRDQLGSGDVLENVYVNLGGADITLNVSNESPIDIRQINFKQSGRYPYKVYSRTRNQQGLIIEGYGEGTLTLDISRNYKINLMGELKNGRYRITLGVD</sequence>
<dbReference type="InterPro" id="IPR006026">
    <property type="entry name" value="Peptidase_Metallo"/>
</dbReference>
<dbReference type="Proteomes" id="UP001501175">
    <property type="component" value="Unassembled WGS sequence"/>
</dbReference>
<gene>
    <name evidence="2" type="ORF">GCM10023189_43020</name>
</gene>
<keyword evidence="3" id="KW-1185">Reference proteome</keyword>
<dbReference type="SMART" id="SM00235">
    <property type="entry name" value="ZnMc"/>
    <property type="match status" value="1"/>
</dbReference>
<protein>
    <recommendedName>
        <fullName evidence="1">Peptidase metallopeptidase domain-containing protein</fullName>
    </recommendedName>
</protein>
<evidence type="ECO:0000313" key="2">
    <source>
        <dbReference type="EMBL" id="GAA4464141.1"/>
    </source>
</evidence>
<feature type="domain" description="Peptidase metallopeptidase" evidence="1">
    <location>
        <begin position="38"/>
        <end position="217"/>
    </location>
</feature>
<dbReference type="InterPro" id="IPR024079">
    <property type="entry name" value="MetalloPept_cat_dom_sf"/>
</dbReference>